<feature type="transmembrane region" description="Helical" evidence="8">
    <location>
        <begin position="250"/>
        <end position="270"/>
    </location>
</feature>
<dbReference type="GO" id="GO:0030424">
    <property type="term" value="C:axon"/>
    <property type="evidence" value="ECO:0007669"/>
    <property type="project" value="TreeGrafter"/>
</dbReference>
<keyword evidence="6 8" id="KW-0675">Receptor</keyword>
<comment type="function">
    <text evidence="8">Gustatory receptor which mediates acceptance or avoidance behavior, depending on its substrates.</text>
</comment>
<evidence type="ECO:0000256" key="1">
    <source>
        <dbReference type="ARBA" id="ARBA00004651"/>
    </source>
</evidence>
<dbReference type="EMBL" id="JALNTZ010000005">
    <property type="protein sequence ID" value="KAJ3653154.1"/>
    <property type="molecule type" value="Genomic_DNA"/>
</dbReference>
<evidence type="ECO:0000256" key="4">
    <source>
        <dbReference type="ARBA" id="ARBA00022989"/>
    </source>
</evidence>
<evidence type="ECO:0000313" key="10">
    <source>
        <dbReference type="Proteomes" id="UP001168821"/>
    </source>
</evidence>
<dbReference type="GO" id="GO:0005886">
    <property type="term" value="C:plasma membrane"/>
    <property type="evidence" value="ECO:0007669"/>
    <property type="project" value="UniProtKB-SubCell"/>
</dbReference>
<dbReference type="GO" id="GO:0043025">
    <property type="term" value="C:neuronal cell body"/>
    <property type="evidence" value="ECO:0007669"/>
    <property type="project" value="TreeGrafter"/>
</dbReference>
<feature type="transmembrane region" description="Helical" evidence="8">
    <location>
        <begin position="147"/>
        <end position="171"/>
    </location>
</feature>
<comment type="similarity">
    <text evidence="8">Belongs to the insect chemoreceptor superfamily. Gustatory receptor (GR) family.</text>
</comment>
<proteinExistence type="inferred from homology"/>
<keyword evidence="3 8" id="KW-0812">Transmembrane</keyword>
<comment type="subcellular location">
    <subcellularLocation>
        <location evidence="1 8">Cell membrane</location>
        <topology evidence="1 8">Multi-pass membrane protein</topology>
    </subcellularLocation>
</comment>
<evidence type="ECO:0000256" key="7">
    <source>
        <dbReference type="ARBA" id="ARBA00023224"/>
    </source>
</evidence>
<keyword evidence="5 8" id="KW-0472">Membrane</keyword>
<reference evidence="9" key="1">
    <citation type="journal article" date="2023" name="G3 (Bethesda)">
        <title>Whole genome assemblies of Zophobas morio and Tenebrio molitor.</title>
        <authorList>
            <person name="Kaur S."/>
            <person name="Stinson S.A."/>
            <person name="diCenzo G.C."/>
        </authorList>
    </citation>
    <scope>NUCLEOTIDE SEQUENCE</scope>
    <source>
        <strain evidence="9">QUZm001</strain>
    </source>
</reference>
<keyword evidence="10" id="KW-1185">Reference proteome</keyword>
<evidence type="ECO:0000256" key="6">
    <source>
        <dbReference type="ARBA" id="ARBA00023170"/>
    </source>
</evidence>
<evidence type="ECO:0000313" key="9">
    <source>
        <dbReference type="EMBL" id="KAJ3653154.1"/>
    </source>
</evidence>
<name>A0AA38MEQ0_9CUCU</name>
<dbReference type="Proteomes" id="UP001168821">
    <property type="component" value="Unassembled WGS sequence"/>
</dbReference>
<gene>
    <name evidence="9" type="ORF">Zmor_019063</name>
</gene>
<feature type="transmembrane region" description="Helical" evidence="8">
    <location>
        <begin position="63"/>
        <end position="85"/>
    </location>
</feature>
<keyword evidence="2 8" id="KW-1003">Cell membrane</keyword>
<dbReference type="Pfam" id="PF08395">
    <property type="entry name" value="7tm_7"/>
    <property type="match status" value="1"/>
</dbReference>
<dbReference type="GO" id="GO:0030425">
    <property type="term" value="C:dendrite"/>
    <property type="evidence" value="ECO:0007669"/>
    <property type="project" value="TreeGrafter"/>
</dbReference>
<dbReference type="PANTHER" id="PTHR21143">
    <property type="entry name" value="INVERTEBRATE GUSTATORY RECEPTOR"/>
    <property type="match status" value="1"/>
</dbReference>
<keyword evidence="4 8" id="KW-1133">Transmembrane helix</keyword>
<comment type="caution">
    <text evidence="9">The sequence shown here is derived from an EMBL/GenBank/DDBJ whole genome shotgun (WGS) entry which is preliminary data.</text>
</comment>
<feature type="transmembrane region" description="Helical" evidence="8">
    <location>
        <begin position="29"/>
        <end position="51"/>
    </location>
</feature>
<feature type="transmembrane region" description="Helical" evidence="8">
    <location>
        <begin position="212"/>
        <end position="238"/>
    </location>
</feature>
<sequence length="348" mass="40217">MNTLTIFFAIGRILSLTPSYDHPVTRFQKILTCLVVTLNFVLTMVSLKCTLGEPQHNFLKKVLFFLTHVNMLIFTCYAPLSVIFWNRESWQKLIDNLKFLVSISSDVAKISRYVQIAIARLILELVIVFLALAYWTKTFGLDFVKFYGIQCFQYCLVNGYNIFVDVVLYILSLQYKCLTNTLSTSTLCDNTLDKIEQNYCFLKDIVDNFNDVFQWSTALVISYTVLYSLHILDFVVVNFMHLQYDLEIKVLVDVVLVVITVIGTLVVILWCDSILTEAAKLLRESYKLQRKCHLLPETRCQRFTKTLKQNFPSFSAAGFFEIKKSTCLGFINTATTFFIVSIQFRTTE</sequence>
<evidence type="ECO:0000256" key="3">
    <source>
        <dbReference type="ARBA" id="ARBA00022692"/>
    </source>
</evidence>
<dbReference type="GO" id="GO:0007165">
    <property type="term" value="P:signal transduction"/>
    <property type="evidence" value="ECO:0007669"/>
    <property type="project" value="UniProtKB-KW"/>
</dbReference>
<organism evidence="9 10">
    <name type="scientific">Zophobas morio</name>
    <dbReference type="NCBI Taxonomy" id="2755281"/>
    <lineage>
        <taxon>Eukaryota</taxon>
        <taxon>Metazoa</taxon>
        <taxon>Ecdysozoa</taxon>
        <taxon>Arthropoda</taxon>
        <taxon>Hexapoda</taxon>
        <taxon>Insecta</taxon>
        <taxon>Pterygota</taxon>
        <taxon>Neoptera</taxon>
        <taxon>Endopterygota</taxon>
        <taxon>Coleoptera</taxon>
        <taxon>Polyphaga</taxon>
        <taxon>Cucujiformia</taxon>
        <taxon>Tenebrionidae</taxon>
        <taxon>Zophobas</taxon>
    </lineage>
</organism>
<keyword evidence="7 8" id="KW-0807">Transducer</keyword>
<evidence type="ECO:0000256" key="2">
    <source>
        <dbReference type="ARBA" id="ARBA00022475"/>
    </source>
</evidence>
<dbReference type="GO" id="GO:0050909">
    <property type="term" value="P:sensory perception of taste"/>
    <property type="evidence" value="ECO:0007669"/>
    <property type="project" value="InterPro"/>
</dbReference>
<dbReference type="GO" id="GO:0008049">
    <property type="term" value="P:male courtship behavior"/>
    <property type="evidence" value="ECO:0007669"/>
    <property type="project" value="TreeGrafter"/>
</dbReference>
<dbReference type="GO" id="GO:0007635">
    <property type="term" value="P:chemosensory behavior"/>
    <property type="evidence" value="ECO:0007669"/>
    <property type="project" value="TreeGrafter"/>
</dbReference>
<dbReference type="AlphaFoldDB" id="A0AA38MEQ0"/>
<evidence type="ECO:0000256" key="8">
    <source>
        <dbReference type="RuleBase" id="RU363108"/>
    </source>
</evidence>
<dbReference type="InterPro" id="IPR013604">
    <property type="entry name" value="7TM_chemorcpt"/>
</dbReference>
<evidence type="ECO:0000256" key="5">
    <source>
        <dbReference type="ARBA" id="ARBA00023136"/>
    </source>
</evidence>
<protein>
    <recommendedName>
        <fullName evidence="8">Gustatory receptor</fullName>
    </recommendedName>
</protein>
<comment type="caution">
    <text evidence="8">Lacks conserved residue(s) required for the propagation of feature annotation.</text>
</comment>
<accession>A0AA38MEQ0</accession>
<feature type="transmembrane region" description="Helical" evidence="8">
    <location>
        <begin position="113"/>
        <end position="135"/>
    </location>
</feature>
<dbReference type="PANTHER" id="PTHR21143:SF104">
    <property type="entry name" value="GUSTATORY RECEPTOR 8A-RELATED"/>
    <property type="match status" value="1"/>
</dbReference>